<protein>
    <submittedName>
        <fullName evidence="5">Cystathionine beta-lyase</fullName>
    </submittedName>
</protein>
<sequence>MLHKSATIRQTDIALNPIDVSYIPHHMNEDALSEHAVSPPIFQTSNFCFSSFVELKAALEDEVGSCLYTRGNNPTVNLVESKIAALEHGEKAKLLGAGVAAISNAVMAFVRQGDHIICVADSYGWMQRLLTYLERFGVSHTIVDGTRTEDIERAIRPETRIIYLESPTSLTFFIQDIPAITAIAKAHGIRTIMDNSWATPIFCNPIDFGVDLVVHSLSKYLGGNSDIIGGVIVGKAEDIDHIVWQESLQMGAVADPFMAWLVMRGMRTLHIRMPVHYRSALAVAQFLENHPRVASVNYPMLASHPQHELAQKLFRGGSGLFSFRLKTHSVEDVARFVDSLSLFKRAVSWGGYESLVFPEAAHYAGSVPADRLNLIRLHIGLEDASLLVQDLAQALEGV</sequence>
<dbReference type="PIRSF" id="PIRSF001434">
    <property type="entry name" value="CGS"/>
    <property type="match status" value="1"/>
</dbReference>
<dbReference type="InterPro" id="IPR015424">
    <property type="entry name" value="PyrdxlP-dep_Trfase"/>
</dbReference>
<evidence type="ECO:0000256" key="2">
    <source>
        <dbReference type="ARBA" id="ARBA00022898"/>
    </source>
</evidence>
<dbReference type="AlphaFoldDB" id="A0A3P3XFV8"/>
<dbReference type="InterPro" id="IPR015422">
    <property type="entry name" value="PyrdxlP-dep_Trfase_small"/>
</dbReference>
<dbReference type="GO" id="GO:0016846">
    <property type="term" value="F:carbon-sulfur lyase activity"/>
    <property type="evidence" value="ECO:0007669"/>
    <property type="project" value="TreeGrafter"/>
</dbReference>
<dbReference type="Gene3D" id="3.40.640.10">
    <property type="entry name" value="Type I PLP-dependent aspartate aminotransferase-like (Major domain)"/>
    <property type="match status" value="1"/>
</dbReference>
<reference evidence="5" key="1">
    <citation type="submission" date="2017-02" db="EMBL/GenBank/DDBJ databases">
        <authorList>
            <person name="Regsiter A."/>
            <person name="William W."/>
        </authorList>
    </citation>
    <scope>NUCLEOTIDE SEQUENCE</scope>
    <source>
        <strain evidence="5">Bib</strain>
    </source>
</reference>
<dbReference type="GO" id="GO:0019346">
    <property type="term" value="P:transsulfuration"/>
    <property type="evidence" value="ECO:0007669"/>
    <property type="project" value="InterPro"/>
</dbReference>
<dbReference type="Pfam" id="PF01053">
    <property type="entry name" value="Cys_Met_Meta_PP"/>
    <property type="match status" value="1"/>
</dbReference>
<dbReference type="FunFam" id="3.40.640.10:FF:000046">
    <property type="entry name" value="Cystathionine gamma-lyase"/>
    <property type="match status" value="1"/>
</dbReference>
<proteinExistence type="inferred from homology"/>
<keyword evidence="5" id="KW-0456">Lyase</keyword>
<gene>
    <name evidence="5" type="ORF">SPIROBIBN47_150019</name>
</gene>
<dbReference type="Gene3D" id="3.90.1150.10">
    <property type="entry name" value="Aspartate Aminotransferase, domain 1"/>
    <property type="match status" value="1"/>
</dbReference>
<comment type="cofactor">
    <cofactor evidence="1 4">
        <name>pyridoxal 5'-phosphate</name>
        <dbReference type="ChEBI" id="CHEBI:597326"/>
    </cofactor>
</comment>
<evidence type="ECO:0000256" key="3">
    <source>
        <dbReference type="PIRSR" id="PIRSR001434-2"/>
    </source>
</evidence>
<keyword evidence="2 3" id="KW-0663">Pyridoxal phosphate</keyword>
<evidence type="ECO:0000256" key="4">
    <source>
        <dbReference type="RuleBase" id="RU362118"/>
    </source>
</evidence>
<evidence type="ECO:0000256" key="1">
    <source>
        <dbReference type="ARBA" id="ARBA00001933"/>
    </source>
</evidence>
<accession>A0A3P3XFV8</accession>
<dbReference type="CDD" id="cd00614">
    <property type="entry name" value="CGS_like"/>
    <property type="match status" value="1"/>
</dbReference>
<evidence type="ECO:0000313" key="5">
    <source>
        <dbReference type="EMBL" id="SLM10504.1"/>
    </source>
</evidence>
<dbReference type="InterPro" id="IPR015421">
    <property type="entry name" value="PyrdxlP-dep_Trfase_major"/>
</dbReference>
<dbReference type="PANTHER" id="PTHR11808">
    <property type="entry name" value="TRANS-SULFURATION ENZYME FAMILY MEMBER"/>
    <property type="match status" value="1"/>
</dbReference>
<name>A0A3P3XFV8_9SPIR</name>
<dbReference type="GO" id="GO:0005737">
    <property type="term" value="C:cytoplasm"/>
    <property type="evidence" value="ECO:0007669"/>
    <property type="project" value="TreeGrafter"/>
</dbReference>
<dbReference type="GO" id="GO:0030170">
    <property type="term" value="F:pyridoxal phosphate binding"/>
    <property type="evidence" value="ECO:0007669"/>
    <property type="project" value="InterPro"/>
</dbReference>
<dbReference type="SUPFAM" id="SSF53383">
    <property type="entry name" value="PLP-dependent transferases"/>
    <property type="match status" value="1"/>
</dbReference>
<dbReference type="EMBL" id="FWDM01000007">
    <property type="protein sequence ID" value="SLM10504.1"/>
    <property type="molecule type" value="Genomic_DNA"/>
</dbReference>
<organism evidence="5">
    <name type="scientific">uncultured spirochete</name>
    <dbReference type="NCBI Taxonomy" id="156406"/>
    <lineage>
        <taxon>Bacteria</taxon>
        <taxon>Pseudomonadati</taxon>
        <taxon>Spirochaetota</taxon>
        <taxon>Spirochaetia</taxon>
        <taxon>Spirochaetales</taxon>
        <taxon>environmental samples</taxon>
    </lineage>
</organism>
<dbReference type="PANTHER" id="PTHR11808:SF80">
    <property type="entry name" value="CYSTATHIONINE GAMMA-LYASE"/>
    <property type="match status" value="1"/>
</dbReference>
<feature type="modified residue" description="N6-(pyridoxal phosphate)lysine" evidence="3">
    <location>
        <position position="219"/>
    </location>
</feature>
<dbReference type="InterPro" id="IPR000277">
    <property type="entry name" value="Cys/Met-Metab_PyrdxlP-dep_enz"/>
</dbReference>
<comment type="similarity">
    <text evidence="4">Belongs to the trans-sulfuration enzymes family.</text>
</comment>